<accession>A0ABV9W8V3</accession>
<dbReference type="EMBL" id="JBHSIU010000066">
    <property type="protein sequence ID" value="MFC5004672.1"/>
    <property type="molecule type" value="Genomic_DNA"/>
</dbReference>
<evidence type="ECO:0000256" key="3">
    <source>
        <dbReference type="ARBA" id="ARBA00022692"/>
    </source>
</evidence>
<feature type="transmembrane region" description="Helical" evidence="7">
    <location>
        <begin position="71"/>
        <end position="89"/>
    </location>
</feature>
<keyword evidence="3 7" id="KW-0812">Transmembrane</keyword>
<evidence type="ECO:0000256" key="5">
    <source>
        <dbReference type="ARBA" id="ARBA00023136"/>
    </source>
</evidence>
<evidence type="ECO:0000256" key="1">
    <source>
        <dbReference type="ARBA" id="ARBA00004651"/>
    </source>
</evidence>
<reference evidence="9" key="1">
    <citation type="journal article" date="2019" name="Int. J. Syst. Evol. Microbiol.">
        <title>The Global Catalogue of Microorganisms (GCM) 10K type strain sequencing project: providing services to taxonomists for standard genome sequencing and annotation.</title>
        <authorList>
            <consortium name="The Broad Institute Genomics Platform"/>
            <consortium name="The Broad Institute Genome Sequencing Center for Infectious Disease"/>
            <person name="Wu L."/>
            <person name="Ma J."/>
        </authorList>
    </citation>
    <scope>NUCLEOTIDE SEQUENCE [LARGE SCALE GENOMIC DNA]</scope>
    <source>
        <strain evidence="9">CGMCC 4.7152</strain>
    </source>
</reference>
<dbReference type="RefSeq" id="WP_380124786.1">
    <property type="nucleotide sequence ID" value="NZ_JBHSIU010000066.1"/>
</dbReference>
<evidence type="ECO:0000313" key="8">
    <source>
        <dbReference type="EMBL" id="MFC5004672.1"/>
    </source>
</evidence>
<sequence>MQKPSPRRPAPLRRGSRHGAAAWVPSGCTTGTSSPTPSRHRSKDLRPQIDIHRFVATIETHVAIACRQTPALRRIVLAAATAVFGLGLLEPTEFALNSDGLQRPPAFVGVLFTLQGAGAVIGGLFAGRAVRAFGETRTAGTGLTAAAVGTALIAVPLLPVVLAGFALYGAALPWFVVAQQTKLQRTTPAAPAGPRRRRHGHADQNPAGDRHRDRLGGGRRHRLSPAADLYRAVVRLRRRVAVRLRPPRWPVTRLSREPGHRTWSWASGVWHSRTT</sequence>
<gene>
    <name evidence="8" type="ORF">ACFPIJ_43460</name>
</gene>
<dbReference type="Gene3D" id="1.20.1250.20">
    <property type="entry name" value="MFS general substrate transporter like domains"/>
    <property type="match status" value="1"/>
</dbReference>
<evidence type="ECO:0000256" key="7">
    <source>
        <dbReference type="SAM" id="Phobius"/>
    </source>
</evidence>
<dbReference type="Proteomes" id="UP001595912">
    <property type="component" value="Unassembled WGS sequence"/>
</dbReference>
<dbReference type="InterPro" id="IPR036259">
    <property type="entry name" value="MFS_trans_sf"/>
</dbReference>
<feature type="transmembrane region" description="Helical" evidence="7">
    <location>
        <begin position="109"/>
        <end position="130"/>
    </location>
</feature>
<name>A0ABV9W8V3_9ACTN</name>
<feature type="compositionally biased region" description="Low complexity" evidence="6">
    <location>
        <begin position="25"/>
        <end position="37"/>
    </location>
</feature>
<feature type="region of interest" description="Disordered" evidence="6">
    <location>
        <begin position="1"/>
        <end position="45"/>
    </location>
</feature>
<keyword evidence="9" id="KW-1185">Reference proteome</keyword>
<organism evidence="8 9">
    <name type="scientific">Dactylosporangium cerinum</name>
    <dbReference type="NCBI Taxonomy" id="1434730"/>
    <lineage>
        <taxon>Bacteria</taxon>
        <taxon>Bacillati</taxon>
        <taxon>Actinomycetota</taxon>
        <taxon>Actinomycetes</taxon>
        <taxon>Micromonosporales</taxon>
        <taxon>Micromonosporaceae</taxon>
        <taxon>Dactylosporangium</taxon>
    </lineage>
</organism>
<dbReference type="PANTHER" id="PTHR23513">
    <property type="entry name" value="INTEGRAL MEMBRANE EFFLUX PROTEIN-RELATED"/>
    <property type="match status" value="1"/>
</dbReference>
<comment type="caution">
    <text evidence="8">The sequence shown here is derived from an EMBL/GenBank/DDBJ whole genome shotgun (WGS) entry which is preliminary data.</text>
</comment>
<evidence type="ECO:0000256" key="6">
    <source>
        <dbReference type="SAM" id="MobiDB-lite"/>
    </source>
</evidence>
<dbReference type="PANTHER" id="PTHR23513:SF6">
    <property type="entry name" value="MAJOR FACILITATOR SUPERFAMILY ASSOCIATED DOMAIN-CONTAINING PROTEIN"/>
    <property type="match status" value="1"/>
</dbReference>
<dbReference type="SUPFAM" id="SSF103473">
    <property type="entry name" value="MFS general substrate transporter"/>
    <property type="match status" value="1"/>
</dbReference>
<evidence type="ECO:0000313" key="9">
    <source>
        <dbReference type="Proteomes" id="UP001595912"/>
    </source>
</evidence>
<evidence type="ECO:0008006" key="10">
    <source>
        <dbReference type="Google" id="ProtNLM"/>
    </source>
</evidence>
<comment type="subcellular location">
    <subcellularLocation>
        <location evidence="1">Cell membrane</location>
        <topology evidence="1">Multi-pass membrane protein</topology>
    </subcellularLocation>
</comment>
<feature type="transmembrane region" description="Helical" evidence="7">
    <location>
        <begin position="142"/>
        <end position="175"/>
    </location>
</feature>
<feature type="region of interest" description="Disordered" evidence="6">
    <location>
        <begin position="186"/>
        <end position="220"/>
    </location>
</feature>
<evidence type="ECO:0000256" key="2">
    <source>
        <dbReference type="ARBA" id="ARBA00022475"/>
    </source>
</evidence>
<keyword evidence="5 7" id="KW-0472">Membrane</keyword>
<keyword evidence="2" id="KW-1003">Cell membrane</keyword>
<keyword evidence="4 7" id="KW-1133">Transmembrane helix</keyword>
<proteinExistence type="predicted"/>
<protein>
    <recommendedName>
        <fullName evidence="10">MFS transporter</fullName>
    </recommendedName>
</protein>
<evidence type="ECO:0000256" key="4">
    <source>
        <dbReference type="ARBA" id="ARBA00022989"/>
    </source>
</evidence>